<gene>
    <name evidence="1" type="ORF">FOZ60_011497</name>
</gene>
<sequence>MEVLFFIRRSRCVGNTALLVNAQKNDGSQRPVYAQLDCLSLPRMTPFNVIATFYLLISTAVYATNESTCDSYCESVQPGSYCKYWQEPSVCFGTTLPCSCGGASTTAKPTETTTAAWTSPVTSTESGSTTGRQCDAFCDSKLSGSFCMTYKLPNVCHGTDIPCSC</sequence>
<proteinExistence type="predicted"/>
<protein>
    <submittedName>
        <fullName evidence="1">Uncharacterized protein</fullName>
    </submittedName>
</protein>
<dbReference type="EMBL" id="JABANP010000048">
    <property type="protein sequence ID" value="KAF4693273.1"/>
    <property type="molecule type" value="Genomic_DNA"/>
</dbReference>
<accession>A0A7J6PAR9</accession>
<evidence type="ECO:0000313" key="2">
    <source>
        <dbReference type="Proteomes" id="UP000541610"/>
    </source>
</evidence>
<reference evidence="1 2" key="1">
    <citation type="submission" date="2020-04" db="EMBL/GenBank/DDBJ databases">
        <title>Perkinsus olseni comparative genomics.</title>
        <authorList>
            <person name="Bogema D.R."/>
        </authorList>
    </citation>
    <scope>NUCLEOTIDE SEQUENCE [LARGE SCALE GENOMIC DNA]</scope>
    <source>
        <strain evidence="1">00978-12</strain>
    </source>
</reference>
<name>A0A7J6PAR9_PEROL</name>
<comment type="caution">
    <text evidence="1">The sequence shown here is derived from an EMBL/GenBank/DDBJ whole genome shotgun (WGS) entry which is preliminary data.</text>
</comment>
<dbReference type="AlphaFoldDB" id="A0A7J6PAR9"/>
<dbReference type="Proteomes" id="UP000541610">
    <property type="component" value="Unassembled WGS sequence"/>
</dbReference>
<organism evidence="1 2">
    <name type="scientific">Perkinsus olseni</name>
    <name type="common">Perkinsus atlanticus</name>
    <dbReference type="NCBI Taxonomy" id="32597"/>
    <lineage>
        <taxon>Eukaryota</taxon>
        <taxon>Sar</taxon>
        <taxon>Alveolata</taxon>
        <taxon>Perkinsozoa</taxon>
        <taxon>Perkinsea</taxon>
        <taxon>Perkinsida</taxon>
        <taxon>Perkinsidae</taxon>
        <taxon>Perkinsus</taxon>
    </lineage>
</organism>
<evidence type="ECO:0000313" key="1">
    <source>
        <dbReference type="EMBL" id="KAF4693273.1"/>
    </source>
</evidence>